<dbReference type="SUPFAM" id="SSF51206">
    <property type="entry name" value="cAMP-binding domain-like"/>
    <property type="match status" value="1"/>
</dbReference>
<dbReference type="Gene3D" id="3.20.20.330">
    <property type="entry name" value="Homocysteine-binding-like domain"/>
    <property type="match status" value="1"/>
</dbReference>
<accession>A0A8J5XGW4</accession>
<dbReference type="OrthoDB" id="261426at2759"/>
<comment type="caution">
    <text evidence="10">The sequence shown here is derived from an EMBL/GenBank/DDBJ whole genome shotgun (WGS) entry which is preliminary data.</text>
</comment>
<evidence type="ECO:0000256" key="4">
    <source>
        <dbReference type="ARBA" id="ARBA00022833"/>
    </source>
</evidence>
<dbReference type="GO" id="GO:0033528">
    <property type="term" value="P:S-methylmethionine cycle"/>
    <property type="evidence" value="ECO:0007669"/>
    <property type="project" value="TreeGrafter"/>
</dbReference>
<proteinExistence type="predicted"/>
<dbReference type="PROSITE" id="PS50970">
    <property type="entry name" value="HCY"/>
    <property type="match status" value="1"/>
</dbReference>
<dbReference type="InterPro" id="IPR000595">
    <property type="entry name" value="cNMP-bd_dom"/>
</dbReference>
<sequence>MASCAAVPETLILDGGLSTELERHHGVDLSAHPTLWTAGLLGSADGRAALRAAHLAFAAAGADIVLSGTYQASTPRLTAADVRAGVDVAVGAAREASAALGRHVSAWLSVGPLGATLADGSEYSGTYPPEQRSEAALLAFHAARLDVFFGAPDAAELGGVAFETVPSAAEARALARLASTDARVRVLPCWISLQCADGERLADGTPLVPLATELCAALAGRGALTGLGANCMPARDAEQIVGALARAATDAAGRAQANGSAARRGVDSICIYPNAGGSWDARARCWRCDDGAPSFARTHAPRWRELIRAAGLRAIIGGCCNSDRALVAELRAQLHPEGGAPWTADGRTSPRASSSSNPVAGPGWLAHGHALQQRLLAQPFALFGRRLISAAAQLPLPRAPLELPGWMLRLPLVGAMLQHLRFRPTWPGHAAFALSGLSFLVTDMLWLRAIASLSCLLAIGFNWFHPVGKTLWLPVYWNVAYIVVNAVYIAQILKERAVSLSALERQIYREHFDGALSVSDFKRLLDAGSIRTACGKELLLVRGRHPQHLVLVFDGHPCVEVEAGISFTRANGLVGEMSFLHGGEASATVHVSAGSRYVVWERAALDAWLEREPAMRRGIELAIARELMRKLAHSNKELVRATRLAEYSRFVSRAALRVQLGARAERDASCDGFFELLRAQREAAGVTGEMHARVLADFGVDEATCRREQLPAGAVCGAIVAAADGAGSEADGGARNECSEGGARTAAERSAARAVAHTVEHALNRRASSGDAAGVHATERAEGRSGERQSAS</sequence>
<dbReference type="Proteomes" id="UP000751190">
    <property type="component" value="Unassembled WGS sequence"/>
</dbReference>
<evidence type="ECO:0000256" key="7">
    <source>
        <dbReference type="SAM" id="Phobius"/>
    </source>
</evidence>
<reference evidence="10" key="1">
    <citation type="submission" date="2021-05" db="EMBL/GenBank/DDBJ databases">
        <title>The genome of the haptophyte Pavlova lutheri (Diacronema luteri, Pavlovales) - a model for lipid biosynthesis in eukaryotic algae.</title>
        <authorList>
            <person name="Hulatt C.J."/>
            <person name="Posewitz M.C."/>
        </authorList>
    </citation>
    <scope>NUCLEOTIDE SEQUENCE</scope>
    <source>
        <strain evidence="10">NIVA-4/92</strain>
    </source>
</reference>
<protein>
    <recommendedName>
        <fullName evidence="12">Hcy-binding domain-containing protein</fullName>
    </recommendedName>
</protein>
<dbReference type="AlphaFoldDB" id="A0A8J5XGW4"/>
<evidence type="ECO:0000313" key="10">
    <source>
        <dbReference type="EMBL" id="KAG8466983.1"/>
    </source>
</evidence>
<evidence type="ECO:0000259" key="9">
    <source>
        <dbReference type="PROSITE" id="PS50970"/>
    </source>
</evidence>
<dbReference type="InterPro" id="IPR055272">
    <property type="entry name" value="POPDC1-3_dom"/>
</dbReference>
<feature type="region of interest" description="Disordered" evidence="6">
    <location>
        <begin position="337"/>
        <end position="358"/>
    </location>
</feature>
<organism evidence="10 11">
    <name type="scientific">Diacronema lutheri</name>
    <name type="common">Unicellular marine alga</name>
    <name type="synonym">Monochrysis lutheri</name>
    <dbReference type="NCBI Taxonomy" id="2081491"/>
    <lineage>
        <taxon>Eukaryota</taxon>
        <taxon>Haptista</taxon>
        <taxon>Haptophyta</taxon>
        <taxon>Pavlovophyceae</taxon>
        <taxon>Pavlovales</taxon>
        <taxon>Pavlovaceae</taxon>
        <taxon>Diacronema</taxon>
    </lineage>
</organism>
<dbReference type="InterPro" id="IPR036589">
    <property type="entry name" value="HCY_dom_sf"/>
</dbReference>
<evidence type="ECO:0000259" key="8">
    <source>
        <dbReference type="PROSITE" id="PS50042"/>
    </source>
</evidence>
<evidence type="ECO:0008006" key="12">
    <source>
        <dbReference type="Google" id="ProtNLM"/>
    </source>
</evidence>
<dbReference type="GO" id="GO:0032259">
    <property type="term" value="P:methylation"/>
    <property type="evidence" value="ECO:0007669"/>
    <property type="project" value="UniProtKB-KW"/>
</dbReference>
<keyword evidence="4 5" id="KW-0862">Zinc</keyword>
<keyword evidence="3 5" id="KW-0479">Metal-binding</keyword>
<keyword evidence="1 5" id="KW-0489">Methyltransferase</keyword>
<dbReference type="GO" id="GO:0008898">
    <property type="term" value="F:S-adenosylmethionine-homocysteine S-methyltransferase activity"/>
    <property type="evidence" value="ECO:0007669"/>
    <property type="project" value="TreeGrafter"/>
</dbReference>
<dbReference type="InterPro" id="IPR018490">
    <property type="entry name" value="cNMP-bd_dom_sf"/>
</dbReference>
<keyword evidence="11" id="KW-1185">Reference proteome</keyword>
<keyword evidence="7" id="KW-0812">Transmembrane</keyword>
<dbReference type="PROSITE" id="PS50042">
    <property type="entry name" value="CNMP_BINDING_3"/>
    <property type="match status" value="1"/>
</dbReference>
<feature type="binding site" evidence="5">
    <location>
        <position position="231"/>
    </location>
    <ligand>
        <name>Zn(2+)</name>
        <dbReference type="ChEBI" id="CHEBI:29105"/>
    </ligand>
</feature>
<evidence type="ECO:0000256" key="6">
    <source>
        <dbReference type="SAM" id="MobiDB-lite"/>
    </source>
</evidence>
<dbReference type="InterPro" id="IPR003726">
    <property type="entry name" value="HCY_dom"/>
</dbReference>
<evidence type="ECO:0000256" key="1">
    <source>
        <dbReference type="ARBA" id="ARBA00022603"/>
    </source>
</evidence>
<dbReference type="PANTHER" id="PTHR46015">
    <property type="entry name" value="ZGC:172121"/>
    <property type="match status" value="1"/>
</dbReference>
<keyword evidence="7" id="KW-1133">Transmembrane helix</keyword>
<dbReference type="GO" id="GO:0046872">
    <property type="term" value="F:metal ion binding"/>
    <property type="evidence" value="ECO:0007669"/>
    <property type="project" value="UniProtKB-KW"/>
</dbReference>
<keyword evidence="2 5" id="KW-0808">Transferase</keyword>
<feature type="binding site" evidence="5">
    <location>
        <position position="319"/>
    </location>
    <ligand>
        <name>Zn(2+)</name>
        <dbReference type="ChEBI" id="CHEBI:29105"/>
    </ligand>
</feature>
<dbReference type="EMBL" id="JAGTXO010000007">
    <property type="protein sequence ID" value="KAG8466983.1"/>
    <property type="molecule type" value="Genomic_DNA"/>
</dbReference>
<dbReference type="Gene3D" id="2.60.120.10">
    <property type="entry name" value="Jelly Rolls"/>
    <property type="match status" value="1"/>
</dbReference>
<feature type="binding site" evidence="5">
    <location>
        <position position="320"/>
    </location>
    <ligand>
        <name>Zn(2+)</name>
        <dbReference type="ChEBI" id="CHEBI:29105"/>
    </ligand>
</feature>
<evidence type="ECO:0000256" key="3">
    <source>
        <dbReference type="ARBA" id="ARBA00022723"/>
    </source>
</evidence>
<name>A0A8J5XGW4_DIALT</name>
<feature type="domain" description="Hcy-binding" evidence="9">
    <location>
        <begin position="1"/>
        <end position="334"/>
    </location>
</feature>
<dbReference type="InterPro" id="IPR014710">
    <property type="entry name" value="RmlC-like_jellyroll"/>
</dbReference>
<evidence type="ECO:0000313" key="11">
    <source>
        <dbReference type="Proteomes" id="UP000751190"/>
    </source>
</evidence>
<feature type="compositionally biased region" description="Basic and acidic residues" evidence="6">
    <location>
        <begin position="777"/>
        <end position="792"/>
    </location>
</feature>
<gene>
    <name evidence="10" type="ORF">KFE25_008362</name>
</gene>
<dbReference type="GO" id="GO:0009086">
    <property type="term" value="P:methionine biosynthetic process"/>
    <property type="evidence" value="ECO:0007669"/>
    <property type="project" value="TreeGrafter"/>
</dbReference>
<feature type="region of interest" description="Disordered" evidence="6">
    <location>
        <begin position="763"/>
        <end position="792"/>
    </location>
</feature>
<evidence type="ECO:0000256" key="5">
    <source>
        <dbReference type="PROSITE-ProRule" id="PRU00333"/>
    </source>
</evidence>
<dbReference type="SUPFAM" id="SSF82282">
    <property type="entry name" value="Homocysteine S-methyltransferase"/>
    <property type="match status" value="1"/>
</dbReference>
<feature type="transmembrane region" description="Helical" evidence="7">
    <location>
        <begin position="471"/>
        <end position="490"/>
    </location>
</feature>
<dbReference type="Pfam" id="PF04831">
    <property type="entry name" value="POPDC1-3"/>
    <property type="match status" value="1"/>
</dbReference>
<feature type="transmembrane region" description="Helical" evidence="7">
    <location>
        <begin position="445"/>
        <end position="465"/>
    </location>
</feature>
<dbReference type="PANTHER" id="PTHR46015:SF1">
    <property type="entry name" value="HOMOCYSTEINE S-METHYLTRANSFERASE-LIKE ISOFORM 1"/>
    <property type="match status" value="1"/>
</dbReference>
<comment type="cofactor">
    <cofactor evidence="5">
        <name>Zn(2+)</name>
        <dbReference type="ChEBI" id="CHEBI:29105"/>
    </cofactor>
</comment>
<keyword evidence="7" id="KW-0472">Membrane</keyword>
<dbReference type="InterPro" id="IPR051486">
    <property type="entry name" value="Hcy_S-methyltransferase"/>
</dbReference>
<evidence type="ECO:0000256" key="2">
    <source>
        <dbReference type="ARBA" id="ARBA00022679"/>
    </source>
</evidence>
<dbReference type="Pfam" id="PF02574">
    <property type="entry name" value="S-methyl_trans"/>
    <property type="match status" value="1"/>
</dbReference>
<feature type="domain" description="Cyclic nucleotide-binding" evidence="8">
    <location>
        <begin position="512"/>
        <end position="626"/>
    </location>
</feature>